<sequence length="207" mass="23820">MICFVSTFPPIICGIGTYTKYITDRLSSDQWKVVSFRLDDRFFSVADLFPPYSDRVNYCLSYPYCPFDTEEVGDFLWFQHSFGIWEDQNGYFLDLIEEAKKRKMRVCASFHTVHFQSEETSSGITEIESKTLSETLPLVDFLTVFTDGAYQAVVGAFPKYRARVIVLRHGVHLYPEISVSDARRELLAYLINRAGIAPSKKKELCKS</sequence>
<reference evidence="1" key="1">
    <citation type="journal article" date="2014" name="Front. Microbiol.">
        <title>High frequency of phylogenetically diverse reductive dehalogenase-homologous genes in deep subseafloor sedimentary metagenomes.</title>
        <authorList>
            <person name="Kawai M."/>
            <person name="Futagami T."/>
            <person name="Toyoda A."/>
            <person name="Takaki Y."/>
            <person name="Nishi S."/>
            <person name="Hori S."/>
            <person name="Arai W."/>
            <person name="Tsubouchi T."/>
            <person name="Morono Y."/>
            <person name="Uchiyama I."/>
            <person name="Ito T."/>
            <person name="Fujiyama A."/>
            <person name="Inagaki F."/>
            <person name="Takami H."/>
        </authorList>
    </citation>
    <scope>NUCLEOTIDE SEQUENCE</scope>
    <source>
        <strain evidence="1">Expedition CK06-06</strain>
    </source>
</reference>
<accession>X1J6G2</accession>
<comment type="caution">
    <text evidence="1">The sequence shown here is derived from an EMBL/GenBank/DDBJ whole genome shotgun (WGS) entry which is preliminary data.</text>
</comment>
<proteinExistence type="predicted"/>
<evidence type="ECO:0008006" key="2">
    <source>
        <dbReference type="Google" id="ProtNLM"/>
    </source>
</evidence>
<dbReference type="EMBL" id="BARU01031941">
    <property type="protein sequence ID" value="GAH65343.1"/>
    <property type="molecule type" value="Genomic_DNA"/>
</dbReference>
<dbReference type="AlphaFoldDB" id="X1J6G2"/>
<organism evidence="1">
    <name type="scientific">marine sediment metagenome</name>
    <dbReference type="NCBI Taxonomy" id="412755"/>
    <lineage>
        <taxon>unclassified sequences</taxon>
        <taxon>metagenomes</taxon>
        <taxon>ecological metagenomes</taxon>
    </lineage>
</organism>
<dbReference type="SUPFAM" id="SSF53756">
    <property type="entry name" value="UDP-Glycosyltransferase/glycogen phosphorylase"/>
    <property type="match status" value="1"/>
</dbReference>
<name>X1J6G2_9ZZZZ</name>
<evidence type="ECO:0000313" key="1">
    <source>
        <dbReference type="EMBL" id="GAH65343.1"/>
    </source>
</evidence>
<feature type="non-terminal residue" evidence="1">
    <location>
        <position position="207"/>
    </location>
</feature>
<gene>
    <name evidence="1" type="ORF">S03H2_50446</name>
</gene>
<protein>
    <recommendedName>
        <fullName evidence="2">Glycosyltransferase subfamily 4-like N-terminal domain-containing protein</fullName>
    </recommendedName>
</protein>